<evidence type="ECO:0000313" key="2">
    <source>
        <dbReference type="EMBL" id="KGR09471.1"/>
    </source>
</evidence>
<feature type="transmembrane region" description="Helical" evidence="1">
    <location>
        <begin position="46"/>
        <end position="69"/>
    </location>
</feature>
<reference evidence="2 3" key="1">
    <citation type="submission" date="2013-12" db="EMBL/GenBank/DDBJ databases">
        <title>The Genome Sequence of Candida albicans P78048.</title>
        <authorList>
            <consortium name="The Broad Institute Genome Sequencing Platform"/>
            <consortium name="The Broad Institute Genome Sequencing Center for Infectious Disease"/>
            <person name="Cuomo C."/>
            <person name="Bennett R."/>
            <person name="Hirakawa M."/>
            <person name="Noverr M."/>
            <person name="Mitchell A."/>
            <person name="Young S.K."/>
            <person name="Zeng Q."/>
            <person name="Gargeya S."/>
            <person name="Fitzgerald M."/>
            <person name="Abouelleil A."/>
            <person name="Alvarado L."/>
            <person name="Berlin A.M."/>
            <person name="Chapman S.B."/>
            <person name="Dewar J."/>
            <person name="Goldberg J."/>
            <person name="Griggs A."/>
            <person name="Gujja S."/>
            <person name="Hansen M."/>
            <person name="Howarth C."/>
            <person name="Imamovic A."/>
            <person name="Larimer J."/>
            <person name="McCowan C."/>
            <person name="Murphy C."/>
            <person name="Pearson M."/>
            <person name="Priest M."/>
            <person name="Roberts A."/>
            <person name="Saif S."/>
            <person name="Shea T."/>
            <person name="Sykes S."/>
            <person name="Wortman J."/>
            <person name="Nusbaum C."/>
            <person name="Birren B."/>
        </authorList>
    </citation>
    <scope>NUCLEOTIDE SEQUENCE [LARGE SCALE GENOMIC DNA]</scope>
    <source>
        <strain evidence="2 3">P78048</strain>
    </source>
</reference>
<dbReference type="Proteomes" id="UP000030161">
    <property type="component" value="Unassembled WGS sequence"/>
</dbReference>
<keyword evidence="1" id="KW-1133">Transmembrane helix</keyword>
<keyword evidence="1" id="KW-0472">Membrane</keyword>
<organism evidence="2 3">
    <name type="scientific">Candida albicans P78048</name>
    <dbReference type="NCBI Taxonomy" id="1094989"/>
    <lineage>
        <taxon>Eukaryota</taxon>
        <taxon>Fungi</taxon>
        <taxon>Dikarya</taxon>
        <taxon>Ascomycota</taxon>
        <taxon>Saccharomycotina</taxon>
        <taxon>Pichiomycetes</taxon>
        <taxon>Debaryomycetaceae</taxon>
        <taxon>Candida/Lodderomyces clade</taxon>
        <taxon>Candida</taxon>
    </lineage>
</organism>
<gene>
    <name evidence="2" type="ORF">MG3_03657</name>
</gene>
<protein>
    <submittedName>
        <fullName evidence="2">Uncharacterized protein</fullName>
    </submittedName>
</protein>
<evidence type="ECO:0000256" key="1">
    <source>
        <dbReference type="SAM" id="Phobius"/>
    </source>
</evidence>
<name>A0AB34PT98_CANAX</name>
<dbReference type="EMBL" id="AJIX01000026">
    <property type="protein sequence ID" value="KGR09471.1"/>
    <property type="molecule type" value="Genomic_DNA"/>
</dbReference>
<comment type="caution">
    <text evidence="2">The sequence shown here is derived from an EMBL/GenBank/DDBJ whole genome shotgun (WGS) entry which is preliminary data.</text>
</comment>
<keyword evidence="1" id="KW-0812">Transmembrane</keyword>
<feature type="non-terminal residue" evidence="2">
    <location>
        <position position="102"/>
    </location>
</feature>
<evidence type="ECO:0000313" key="3">
    <source>
        <dbReference type="Proteomes" id="UP000030161"/>
    </source>
</evidence>
<dbReference type="AlphaFoldDB" id="A0AB34PT98"/>
<accession>A0AB34PT98</accession>
<proteinExistence type="predicted"/>
<sequence length="102" mass="12177">MYLYCHFFFFLLLVPPHHRTLRSTHHHHHHHSVLLLSLSSSPPPPPLYLETYISLSFLFFFFLGCYSFLQCKYGLISCRLISIIRYEPLFITSCHPYQPIHI</sequence>